<reference evidence="1" key="1">
    <citation type="submission" date="2014-03" db="EMBL/GenBank/DDBJ databases">
        <authorList>
            <person name="Genoscope - CEA"/>
        </authorList>
    </citation>
    <scope>NUCLEOTIDE SEQUENCE [LARGE SCALE GENOMIC DNA]</scope>
    <source>
        <strain evidence="1">CF27</strain>
    </source>
</reference>
<reference evidence="2 3" key="3">
    <citation type="submission" date="2017-03" db="EMBL/GenBank/DDBJ databases">
        <authorList>
            <person name="Regsiter A."/>
            <person name="William W."/>
        </authorList>
    </citation>
    <scope>NUCLEOTIDE SEQUENCE [LARGE SCALE GENOMIC DNA]</scope>
    <source>
        <strain evidence="2">PRJEB5721</strain>
    </source>
</reference>
<evidence type="ECO:0000313" key="2">
    <source>
        <dbReference type="EMBL" id="SMH64634.1"/>
    </source>
</evidence>
<proteinExistence type="predicted"/>
<dbReference type="RefSeq" id="WP_269319614.1">
    <property type="nucleotide sequence ID" value="NZ_CCCS020000035.1"/>
</dbReference>
<evidence type="ECO:0000313" key="1">
    <source>
        <dbReference type="EMBL" id="CDQ10603.1"/>
    </source>
</evidence>
<dbReference type="EMBL" id="CCCS020000035">
    <property type="protein sequence ID" value="CDQ10603.1"/>
    <property type="molecule type" value="Genomic_DNA"/>
</dbReference>
<dbReference type="AlphaFoldDB" id="A0A060UV13"/>
<sequence>MSEQDVLDAIRKYFSDTSRPQEETKGGLQGFIEEIEILIDSLEL</sequence>
<dbReference type="EMBL" id="LT841305">
    <property type="protein sequence ID" value="SMH64634.1"/>
    <property type="molecule type" value="Genomic_DNA"/>
</dbReference>
<gene>
    <name evidence="2" type="ORF">AFERRI_10668</name>
    <name evidence="1" type="ORF">AFERRI_400384</name>
</gene>
<reference evidence="1" key="2">
    <citation type="submission" date="2014-07" db="EMBL/GenBank/DDBJ databases">
        <title>Initial genome analysis of the psychrotolerant acidophile Acidithiobacillus ferrivorans CF27: insights into iron and sulfur oxidation pathways and into biofilm formation.</title>
        <authorList>
            <person name="Talla E."/>
            <person name="Hedrich S."/>
            <person name="Mangenot S."/>
            <person name="Ji B."/>
            <person name="Johnson D.B."/>
            <person name="Barbe V."/>
            <person name="Bonnefoy V."/>
        </authorList>
    </citation>
    <scope>NUCLEOTIDE SEQUENCE [LARGE SCALE GENOMIC DNA]</scope>
    <source>
        <strain evidence="1">CF27</strain>
    </source>
</reference>
<name>A0A060UV13_9PROT</name>
<dbReference type="Proteomes" id="UP000193925">
    <property type="component" value="Chromosome AFERRI"/>
</dbReference>
<accession>A0A060UV13</accession>
<protein>
    <submittedName>
        <fullName evidence="1">Uncharacterized protein</fullName>
    </submittedName>
</protein>
<keyword evidence="3" id="KW-1185">Reference proteome</keyword>
<organism evidence="1">
    <name type="scientific">Acidithiobacillus ferrivorans</name>
    <dbReference type="NCBI Taxonomy" id="160808"/>
    <lineage>
        <taxon>Bacteria</taxon>
        <taxon>Pseudomonadati</taxon>
        <taxon>Pseudomonadota</taxon>
        <taxon>Acidithiobacillia</taxon>
        <taxon>Acidithiobacillales</taxon>
        <taxon>Acidithiobacillaceae</taxon>
        <taxon>Acidithiobacillus</taxon>
    </lineage>
</organism>
<evidence type="ECO:0000313" key="3">
    <source>
        <dbReference type="Proteomes" id="UP000193925"/>
    </source>
</evidence>